<evidence type="ECO:0000259" key="15">
    <source>
        <dbReference type="Pfam" id="PF02887"/>
    </source>
</evidence>
<feature type="domain" description="Pyruvate kinase C-terminal" evidence="15">
    <location>
        <begin position="454"/>
        <end position="566"/>
    </location>
</feature>
<dbReference type="EMBL" id="HBIX01002861">
    <property type="protein sequence ID" value="CAE0709442.1"/>
    <property type="molecule type" value="Transcribed_RNA"/>
</dbReference>
<reference evidence="16" key="1">
    <citation type="submission" date="2021-01" db="EMBL/GenBank/DDBJ databases">
        <authorList>
            <person name="Corre E."/>
            <person name="Pelletier E."/>
            <person name="Niang G."/>
            <person name="Scheremetjew M."/>
            <person name="Finn R."/>
            <person name="Kale V."/>
            <person name="Holt S."/>
            <person name="Cochrane G."/>
            <person name="Meng A."/>
            <person name="Brown T."/>
            <person name="Cohen L."/>
        </authorList>
    </citation>
    <scope>NUCLEOTIDE SEQUENCE</scope>
    <source>
        <strain evidence="16">10249 10 AB</strain>
    </source>
</reference>
<comment type="pathway">
    <text evidence="2 13">Carbohydrate degradation; glycolysis; pyruvate from D-glyceraldehyde 3-phosphate: step 5/5.</text>
</comment>
<evidence type="ECO:0000256" key="6">
    <source>
        <dbReference type="ARBA" id="ARBA00022723"/>
    </source>
</evidence>
<dbReference type="InterPro" id="IPR015806">
    <property type="entry name" value="Pyrv_Knase_insert_dom_sf"/>
</dbReference>
<dbReference type="InterPro" id="IPR040442">
    <property type="entry name" value="Pyrv_kinase-like_dom_sf"/>
</dbReference>
<dbReference type="Gene3D" id="3.20.20.60">
    <property type="entry name" value="Phosphoenolpyruvate-binding domains"/>
    <property type="match status" value="1"/>
</dbReference>
<keyword evidence="5 13" id="KW-0808">Transferase</keyword>
<evidence type="ECO:0000313" key="16">
    <source>
        <dbReference type="EMBL" id="CAE0709442.1"/>
    </source>
</evidence>
<evidence type="ECO:0000256" key="3">
    <source>
        <dbReference type="ARBA" id="ARBA00008663"/>
    </source>
</evidence>
<dbReference type="Gene3D" id="2.40.33.10">
    <property type="entry name" value="PK beta-barrel domain-like"/>
    <property type="match status" value="1"/>
</dbReference>
<comment type="cofactor">
    <cofactor evidence="1">
        <name>K(+)</name>
        <dbReference type="ChEBI" id="CHEBI:29103"/>
    </cofactor>
</comment>
<dbReference type="SUPFAM" id="SSF52935">
    <property type="entry name" value="PK C-terminal domain-like"/>
    <property type="match status" value="1"/>
</dbReference>
<dbReference type="GO" id="GO:0016301">
    <property type="term" value="F:kinase activity"/>
    <property type="evidence" value="ECO:0007669"/>
    <property type="project" value="UniProtKB-KW"/>
</dbReference>
<dbReference type="NCBIfam" id="TIGR01064">
    <property type="entry name" value="pyruv_kin"/>
    <property type="match status" value="1"/>
</dbReference>
<keyword evidence="6" id="KW-0479">Metal-binding</keyword>
<dbReference type="Pfam" id="PF02887">
    <property type="entry name" value="PK_C"/>
    <property type="match status" value="1"/>
</dbReference>
<dbReference type="NCBIfam" id="NF004491">
    <property type="entry name" value="PRK05826.1"/>
    <property type="match status" value="1"/>
</dbReference>
<feature type="domain" description="Pyruvate kinase barrel" evidence="14">
    <location>
        <begin position="58"/>
        <end position="414"/>
    </location>
</feature>
<evidence type="ECO:0000256" key="11">
    <source>
        <dbReference type="ARBA" id="ARBA00023152"/>
    </source>
</evidence>
<dbReference type="InterPro" id="IPR001697">
    <property type="entry name" value="Pyr_Knase"/>
</dbReference>
<keyword evidence="8 13" id="KW-0418">Kinase</keyword>
<proteinExistence type="inferred from homology"/>
<evidence type="ECO:0000256" key="2">
    <source>
        <dbReference type="ARBA" id="ARBA00004997"/>
    </source>
</evidence>
<evidence type="ECO:0000256" key="13">
    <source>
        <dbReference type="RuleBase" id="RU000504"/>
    </source>
</evidence>
<dbReference type="GO" id="GO:0005524">
    <property type="term" value="F:ATP binding"/>
    <property type="evidence" value="ECO:0007669"/>
    <property type="project" value="UniProtKB-KW"/>
</dbReference>
<evidence type="ECO:0000256" key="1">
    <source>
        <dbReference type="ARBA" id="ARBA00001958"/>
    </source>
</evidence>
<name>A0A7S4AAQ1_9STRA</name>
<dbReference type="GO" id="GO:0030955">
    <property type="term" value="F:potassium ion binding"/>
    <property type="evidence" value="ECO:0007669"/>
    <property type="project" value="InterPro"/>
</dbReference>
<evidence type="ECO:0000259" key="14">
    <source>
        <dbReference type="Pfam" id="PF00224"/>
    </source>
</evidence>
<evidence type="ECO:0000256" key="7">
    <source>
        <dbReference type="ARBA" id="ARBA00022741"/>
    </source>
</evidence>
<evidence type="ECO:0000256" key="12">
    <source>
        <dbReference type="ARBA" id="ARBA00023317"/>
    </source>
</evidence>
<dbReference type="InterPro" id="IPR015793">
    <property type="entry name" value="Pyrv_Knase_brl"/>
</dbReference>
<dbReference type="AlphaFoldDB" id="A0A7S4AAQ1"/>
<keyword evidence="9" id="KW-0067">ATP-binding</keyword>
<accession>A0A7S4AAQ1</accession>
<dbReference type="FunFam" id="2.40.33.10:FF:000001">
    <property type="entry name" value="Pyruvate kinase"/>
    <property type="match status" value="1"/>
</dbReference>
<gene>
    <name evidence="16" type="ORF">PAUS00366_LOCUS2162</name>
</gene>
<dbReference type="Gene3D" id="3.40.1380.20">
    <property type="entry name" value="Pyruvate kinase, C-terminal domain"/>
    <property type="match status" value="1"/>
</dbReference>
<dbReference type="PRINTS" id="PR01050">
    <property type="entry name" value="PYRUVTKNASE"/>
</dbReference>
<dbReference type="InterPro" id="IPR015813">
    <property type="entry name" value="Pyrv/PenolPyrv_kinase-like_dom"/>
</dbReference>
<keyword evidence="10 13" id="KW-0460">Magnesium</keyword>
<protein>
    <recommendedName>
        <fullName evidence="4 13">Pyruvate kinase</fullName>
        <ecNumber evidence="4 13">2.7.1.40</ecNumber>
    </recommendedName>
</protein>
<evidence type="ECO:0000256" key="4">
    <source>
        <dbReference type="ARBA" id="ARBA00012142"/>
    </source>
</evidence>
<dbReference type="GO" id="GO:0000287">
    <property type="term" value="F:magnesium ion binding"/>
    <property type="evidence" value="ECO:0007669"/>
    <property type="project" value="InterPro"/>
</dbReference>
<sequence>MLTSISRKAGTSWRRLVPAIRVQAPIIGTSARRFSDGSNKPVIPELMRLKKAPTTGTKTKIVCTIGPATDTPEKMSELVGNGMHVARLNFSHAGTDYTYPETLFNMLRDTKGNHESVAASPTKGSTPNNLRAILVDTKGPEIRTGVLPGDQDVTNIEMDAQVILTVEDVSGEPVPEDGNTDRKISIDYQSICKTVSVGKLILLDDGLIALEVLEIDSCGNFVVCKALNGGPIKKNKGVNLPGMELDLPALTEKDKRDLQWACEMGADYIAASFIRTGSNVRSVIAYLNRCIASLPEVDGFTRIRPLVISKIENKEGVDHFDEILKESDGIMVARGDLGVEIPYSTVFAAQKMMVDKCNQVGKPVIVATQMLDSMIRNPRPTRAEVTDVGTAVLDGADSVMLSGETAAGAYPIDALKSMASVLVEADHILTKEGKILWNQSLHDSLSPQEQEMDGVAASCVKAASVMNVAKIIMISRKGKFARAVARHKPHVPVLAFCTDPQVARRLQLHRAITPIMLQTEAPGTDNQITSTGLLRQEAIRTAVEMGFVKKGDKIIVVDQTLGKSSHMYDVANNMKVVTLSGA</sequence>
<evidence type="ECO:0000256" key="10">
    <source>
        <dbReference type="ARBA" id="ARBA00022842"/>
    </source>
</evidence>
<dbReference type="Pfam" id="PF00224">
    <property type="entry name" value="PK"/>
    <property type="match status" value="1"/>
</dbReference>
<dbReference type="EC" id="2.7.1.40" evidence="4 13"/>
<comment type="similarity">
    <text evidence="3 13">Belongs to the pyruvate kinase family.</text>
</comment>
<dbReference type="PANTHER" id="PTHR11817">
    <property type="entry name" value="PYRUVATE KINASE"/>
    <property type="match status" value="1"/>
</dbReference>
<dbReference type="SUPFAM" id="SSF50800">
    <property type="entry name" value="PK beta-barrel domain-like"/>
    <property type="match status" value="1"/>
</dbReference>
<dbReference type="SUPFAM" id="SSF51621">
    <property type="entry name" value="Phosphoenolpyruvate/pyruvate domain"/>
    <property type="match status" value="1"/>
</dbReference>
<keyword evidence="11 13" id="KW-0324">Glycolysis</keyword>
<keyword evidence="7" id="KW-0547">Nucleotide-binding</keyword>
<dbReference type="InterPro" id="IPR011037">
    <property type="entry name" value="Pyrv_Knase-like_insert_dom_sf"/>
</dbReference>
<evidence type="ECO:0000256" key="8">
    <source>
        <dbReference type="ARBA" id="ARBA00022777"/>
    </source>
</evidence>
<dbReference type="InterPro" id="IPR036918">
    <property type="entry name" value="Pyrv_Knase_C_sf"/>
</dbReference>
<organism evidence="16">
    <name type="scientific">Pseudo-nitzschia australis</name>
    <dbReference type="NCBI Taxonomy" id="44445"/>
    <lineage>
        <taxon>Eukaryota</taxon>
        <taxon>Sar</taxon>
        <taxon>Stramenopiles</taxon>
        <taxon>Ochrophyta</taxon>
        <taxon>Bacillariophyta</taxon>
        <taxon>Bacillariophyceae</taxon>
        <taxon>Bacillariophycidae</taxon>
        <taxon>Bacillariales</taxon>
        <taxon>Bacillariaceae</taxon>
        <taxon>Pseudo-nitzschia</taxon>
    </lineage>
</organism>
<dbReference type="InterPro" id="IPR015795">
    <property type="entry name" value="Pyrv_Knase_C"/>
</dbReference>
<evidence type="ECO:0000256" key="5">
    <source>
        <dbReference type="ARBA" id="ARBA00022679"/>
    </source>
</evidence>
<dbReference type="GO" id="GO:0004743">
    <property type="term" value="F:pyruvate kinase activity"/>
    <property type="evidence" value="ECO:0007669"/>
    <property type="project" value="UniProtKB-EC"/>
</dbReference>
<dbReference type="UniPathway" id="UPA00109">
    <property type="reaction ID" value="UER00188"/>
</dbReference>
<keyword evidence="12" id="KW-0670">Pyruvate</keyword>
<evidence type="ECO:0000256" key="9">
    <source>
        <dbReference type="ARBA" id="ARBA00022840"/>
    </source>
</evidence>
<comment type="catalytic activity">
    <reaction evidence="13">
        <text>pyruvate + ATP = phosphoenolpyruvate + ADP + H(+)</text>
        <dbReference type="Rhea" id="RHEA:18157"/>
        <dbReference type="ChEBI" id="CHEBI:15361"/>
        <dbReference type="ChEBI" id="CHEBI:15378"/>
        <dbReference type="ChEBI" id="CHEBI:30616"/>
        <dbReference type="ChEBI" id="CHEBI:58702"/>
        <dbReference type="ChEBI" id="CHEBI:456216"/>
        <dbReference type="EC" id="2.7.1.40"/>
    </reaction>
</comment>